<dbReference type="AlphaFoldDB" id="A0AAV6VH41"/>
<proteinExistence type="predicted"/>
<evidence type="ECO:0000313" key="2">
    <source>
        <dbReference type="Proteomes" id="UP000827092"/>
    </source>
</evidence>
<evidence type="ECO:0000313" key="1">
    <source>
        <dbReference type="EMBL" id="KAG8195290.1"/>
    </source>
</evidence>
<keyword evidence="2" id="KW-1185">Reference proteome</keyword>
<protein>
    <submittedName>
        <fullName evidence="1">Uncharacterized protein</fullName>
    </submittedName>
</protein>
<reference evidence="1 2" key="1">
    <citation type="journal article" date="2022" name="Nat. Ecol. Evol.">
        <title>A masculinizing supergene underlies an exaggerated male reproductive morph in a spider.</title>
        <authorList>
            <person name="Hendrickx F."/>
            <person name="De Corte Z."/>
            <person name="Sonet G."/>
            <person name="Van Belleghem S.M."/>
            <person name="Kostlbacher S."/>
            <person name="Vangestel C."/>
        </authorList>
    </citation>
    <scope>NUCLEOTIDE SEQUENCE [LARGE SCALE GENOMIC DNA]</scope>
    <source>
        <strain evidence="1">W744_W776</strain>
    </source>
</reference>
<organism evidence="1 2">
    <name type="scientific">Oedothorax gibbosus</name>
    <dbReference type="NCBI Taxonomy" id="931172"/>
    <lineage>
        <taxon>Eukaryota</taxon>
        <taxon>Metazoa</taxon>
        <taxon>Ecdysozoa</taxon>
        <taxon>Arthropoda</taxon>
        <taxon>Chelicerata</taxon>
        <taxon>Arachnida</taxon>
        <taxon>Araneae</taxon>
        <taxon>Araneomorphae</taxon>
        <taxon>Entelegynae</taxon>
        <taxon>Araneoidea</taxon>
        <taxon>Linyphiidae</taxon>
        <taxon>Erigoninae</taxon>
        <taxon>Oedothorax</taxon>
    </lineage>
</organism>
<sequence length="77" mass="8045">MPGALSLAGCEQWGVSGALLRWQQMGECTPAPFTRPPSILSTGANLDAPLPPLLEPLHGYSLGGTFAISAVSKREPQ</sequence>
<dbReference type="EMBL" id="JAFNEN010000090">
    <property type="protein sequence ID" value="KAG8195290.1"/>
    <property type="molecule type" value="Genomic_DNA"/>
</dbReference>
<gene>
    <name evidence="1" type="ORF">JTE90_028439</name>
</gene>
<dbReference type="Proteomes" id="UP000827092">
    <property type="component" value="Unassembled WGS sequence"/>
</dbReference>
<accession>A0AAV6VH41</accession>
<name>A0AAV6VH41_9ARAC</name>
<comment type="caution">
    <text evidence="1">The sequence shown here is derived from an EMBL/GenBank/DDBJ whole genome shotgun (WGS) entry which is preliminary data.</text>
</comment>